<organism evidence="4 5">
    <name type="scientific">Nocardia stercoris</name>
    <dbReference type="NCBI Taxonomy" id="2483361"/>
    <lineage>
        <taxon>Bacteria</taxon>
        <taxon>Bacillati</taxon>
        <taxon>Actinomycetota</taxon>
        <taxon>Actinomycetes</taxon>
        <taxon>Mycobacteriales</taxon>
        <taxon>Nocardiaceae</taxon>
        <taxon>Nocardia</taxon>
    </lineage>
</organism>
<evidence type="ECO:0000256" key="1">
    <source>
        <dbReference type="ARBA" id="ARBA00023125"/>
    </source>
</evidence>
<evidence type="ECO:0000313" key="5">
    <source>
        <dbReference type="Proteomes" id="UP000279275"/>
    </source>
</evidence>
<feature type="region of interest" description="Disordered" evidence="2">
    <location>
        <begin position="121"/>
        <end position="142"/>
    </location>
</feature>
<proteinExistence type="predicted"/>
<dbReference type="OrthoDB" id="5241536at2"/>
<dbReference type="InterPro" id="IPR032687">
    <property type="entry name" value="AraC-type_N"/>
</dbReference>
<keyword evidence="5" id="KW-1185">Reference proteome</keyword>
<evidence type="ECO:0000313" key="4">
    <source>
        <dbReference type="EMBL" id="RMI28589.1"/>
    </source>
</evidence>
<dbReference type="PANTHER" id="PTHR47894:SF1">
    <property type="entry name" value="HTH-TYPE TRANSCRIPTIONAL REGULATOR VQSM"/>
    <property type="match status" value="1"/>
</dbReference>
<gene>
    <name evidence="4" type="ORF">EBN03_29720</name>
</gene>
<reference evidence="4 5" key="1">
    <citation type="submission" date="2018-10" db="EMBL/GenBank/DDBJ databases">
        <title>Isolation from cow dung.</title>
        <authorList>
            <person name="Ling L."/>
        </authorList>
    </citation>
    <scope>NUCLEOTIDE SEQUENCE [LARGE SCALE GENOMIC DNA]</scope>
    <source>
        <strain evidence="4 5">NEAU-LL90</strain>
    </source>
</reference>
<evidence type="ECO:0000259" key="3">
    <source>
        <dbReference type="PROSITE" id="PS01124"/>
    </source>
</evidence>
<dbReference type="EMBL" id="RFFH01000020">
    <property type="protein sequence ID" value="RMI28589.1"/>
    <property type="molecule type" value="Genomic_DNA"/>
</dbReference>
<comment type="caution">
    <text evidence="4">The sequence shown here is derived from an EMBL/GenBank/DDBJ whole genome shotgun (WGS) entry which is preliminary data.</text>
</comment>
<keyword evidence="1" id="KW-0238">DNA-binding</keyword>
<dbReference type="AlphaFoldDB" id="A0A3M2KT13"/>
<evidence type="ECO:0000256" key="2">
    <source>
        <dbReference type="SAM" id="MobiDB-lite"/>
    </source>
</evidence>
<dbReference type="Proteomes" id="UP000279275">
    <property type="component" value="Unassembled WGS sequence"/>
</dbReference>
<dbReference type="InterPro" id="IPR018060">
    <property type="entry name" value="HTH_AraC"/>
</dbReference>
<name>A0A3M2KT13_9NOCA</name>
<sequence length="337" mass="37036">METVLVPDRAVGAPATTNVQLLQAVLQSSVQLGVSPEALTRECRLTTPLPTTEHASIPSTQYLRAWEVIEFLTGATDIAQQVAERYDPRLIGIHHYLTITAPTLRDAMEINNRYRATLSTDRGARARTSGNGAGSFDFASDPRGPRGAQLSAQFGVFAYFVRACDLTGAPLAAEHVSFRQPAPAHHRHLIEFFRTDSIEFDAPADRVTLRAADLELPSRFADPNLAAVLAAAAADMQSPPVTDWPGRLAEILVAALDDGPVTIHQVAHNLAMSPRSLQRRLAEEGTTWRAELDHARRLRYERGRAAHLNDTERARALGYTDPRSARRTISRWANSQP</sequence>
<dbReference type="PROSITE" id="PS01124">
    <property type="entry name" value="HTH_ARAC_FAMILY_2"/>
    <property type="match status" value="1"/>
</dbReference>
<dbReference type="Gene3D" id="1.10.10.60">
    <property type="entry name" value="Homeodomain-like"/>
    <property type="match status" value="1"/>
</dbReference>
<dbReference type="RefSeq" id="WP_122191461.1">
    <property type="nucleotide sequence ID" value="NZ_RFFH01000020.1"/>
</dbReference>
<dbReference type="GO" id="GO:0003700">
    <property type="term" value="F:DNA-binding transcription factor activity"/>
    <property type="evidence" value="ECO:0007669"/>
    <property type="project" value="InterPro"/>
</dbReference>
<protein>
    <recommendedName>
        <fullName evidence="3">HTH araC/xylS-type domain-containing protein</fullName>
    </recommendedName>
</protein>
<dbReference type="GO" id="GO:0000976">
    <property type="term" value="F:transcription cis-regulatory region binding"/>
    <property type="evidence" value="ECO:0007669"/>
    <property type="project" value="TreeGrafter"/>
</dbReference>
<dbReference type="GO" id="GO:0005829">
    <property type="term" value="C:cytosol"/>
    <property type="evidence" value="ECO:0007669"/>
    <property type="project" value="TreeGrafter"/>
</dbReference>
<dbReference type="PANTHER" id="PTHR47894">
    <property type="entry name" value="HTH-TYPE TRANSCRIPTIONAL REGULATOR GADX"/>
    <property type="match status" value="1"/>
</dbReference>
<dbReference type="Pfam" id="PF12625">
    <property type="entry name" value="Arabinose_bd"/>
    <property type="match status" value="1"/>
</dbReference>
<feature type="domain" description="HTH araC/xylS-type" evidence="3">
    <location>
        <begin position="246"/>
        <end position="337"/>
    </location>
</feature>
<accession>A0A3M2KT13</accession>